<gene>
    <name evidence="1" type="ORF">FLX08_29805</name>
</gene>
<dbReference type="SUPFAM" id="SSF89360">
    <property type="entry name" value="HesB-like domain"/>
    <property type="match status" value="1"/>
</dbReference>
<dbReference type="EMBL" id="VIRM01000047">
    <property type="protein sequence ID" value="TQS17318.1"/>
    <property type="molecule type" value="Genomic_DNA"/>
</dbReference>
<dbReference type="RefSeq" id="WP_142623592.1">
    <property type="nucleotide sequence ID" value="NZ_VIRM01000047.1"/>
</dbReference>
<protein>
    <submittedName>
        <fullName evidence="1">Fe-S cluster assembly protein HesB</fullName>
    </submittedName>
</protein>
<accession>A0A544YKK6</accession>
<proteinExistence type="predicted"/>
<comment type="caution">
    <text evidence="1">The sequence shown here is derived from an EMBL/GenBank/DDBJ whole genome shotgun (WGS) entry which is preliminary data.</text>
</comment>
<dbReference type="Proteomes" id="UP000316541">
    <property type="component" value="Unassembled WGS sequence"/>
</dbReference>
<dbReference type="Gene3D" id="2.60.300.12">
    <property type="entry name" value="HesB-like domain"/>
    <property type="match status" value="1"/>
</dbReference>
<name>A0A544YKK6_9ACTN</name>
<dbReference type="AlphaFoldDB" id="A0A544YKK6"/>
<evidence type="ECO:0000313" key="1">
    <source>
        <dbReference type="EMBL" id="TQS17318.1"/>
    </source>
</evidence>
<organism evidence="1 2">
    <name type="scientific">Microbispora hainanensis</name>
    <dbReference type="NCBI Taxonomy" id="568844"/>
    <lineage>
        <taxon>Bacteria</taxon>
        <taxon>Bacillati</taxon>
        <taxon>Actinomycetota</taxon>
        <taxon>Actinomycetes</taxon>
        <taxon>Streptosporangiales</taxon>
        <taxon>Streptosporangiaceae</taxon>
        <taxon>Microbispora</taxon>
    </lineage>
</organism>
<dbReference type="InterPro" id="IPR035903">
    <property type="entry name" value="HesB-like_dom_sf"/>
</dbReference>
<sequence length="93" mass="9774">MLTLTDNAVIAIRDLTAGDDIPDEAGLRLAAKPGPEASLELSLVSSPQAGDQVIEKADTRVFVEAGVAPALDDKTLDAEIGAEGQHTFMLMRQ</sequence>
<reference evidence="1 2" key="1">
    <citation type="submission" date="2019-07" db="EMBL/GenBank/DDBJ databases">
        <title>Microbispora hainanensis DSM 45428.</title>
        <authorList>
            <person name="Thawai C."/>
        </authorList>
    </citation>
    <scope>NUCLEOTIDE SEQUENCE [LARGE SCALE GENOMIC DNA]</scope>
    <source>
        <strain evidence="1 2">DSM 45428</strain>
    </source>
</reference>
<evidence type="ECO:0000313" key="2">
    <source>
        <dbReference type="Proteomes" id="UP000316541"/>
    </source>
</evidence>